<keyword evidence="2" id="KW-1185">Reference proteome</keyword>
<accession>A0A6A5U5I5</accession>
<name>A0A6A5U5I5_9PLEO</name>
<proteinExistence type="predicted"/>
<dbReference type="EMBL" id="ML976987">
    <property type="protein sequence ID" value="KAF1958256.1"/>
    <property type="molecule type" value="Genomic_DNA"/>
</dbReference>
<protein>
    <submittedName>
        <fullName evidence="1">Uncharacterized protein</fullName>
    </submittedName>
</protein>
<dbReference type="Proteomes" id="UP000800035">
    <property type="component" value="Unassembled WGS sequence"/>
</dbReference>
<evidence type="ECO:0000313" key="1">
    <source>
        <dbReference type="EMBL" id="KAF1958256.1"/>
    </source>
</evidence>
<reference evidence="1" key="1">
    <citation type="journal article" date="2020" name="Stud. Mycol.">
        <title>101 Dothideomycetes genomes: a test case for predicting lifestyles and emergence of pathogens.</title>
        <authorList>
            <person name="Haridas S."/>
            <person name="Albert R."/>
            <person name="Binder M."/>
            <person name="Bloem J."/>
            <person name="Labutti K."/>
            <person name="Salamov A."/>
            <person name="Andreopoulos B."/>
            <person name="Baker S."/>
            <person name="Barry K."/>
            <person name="Bills G."/>
            <person name="Bluhm B."/>
            <person name="Cannon C."/>
            <person name="Castanera R."/>
            <person name="Culley D."/>
            <person name="Daum C."/>
            <person name="Ezra D."/>
            <person name="Gonzalez J."/>
            <person name="Henrissat B."/>
            <person name="Kuo A."/>
            <person name="Liang C."/>
            <person name="Lipzen A."/>
            <person name="Lutzoni F."/>
            <person name="Magnuson J."/>
            <person name="Mondo S."/>
            <person name="Nolan M."/>
            <person name="Ohm R."/>
            <person name="Pangilinan J."/>
            <person name="Park H.-J."/>
            <person name="Ramirez L."/>
            <person name="Alfaro M."/>
            <person name="Sun H."/>
            <person name="Tritt A."/>
            <person name="Yoshinaga Y."/>
            <person name="Zwiers L.-H."/>
            <person name="Turgeon B."/>
            <person name="Goodwin S."/>
            <person name="Spatafora J."/>
            <person name="Crous P."/>
            <person name="Grigoriev I."/>
        </authorList>
    </citation>
    <scope>NUCLEOTIDE SEQUENCE</scope>
    <source>
        <strain evidence="1">CBS 675.92</strain>
    </source>
</reference>
<gene>
    <name evidence="1" type="ORF">CC80DRAFT_490859</name>
</gene>
<organism evidence="1 2">
    <name type="scientific">Byssothecium circinans</name>
    <dbReference type="NCBI Taxonomy" id="147558"/>
    <lineage>
        <taxon>Eukaryota</taxon>
        <taxon>Fungi</taxon>
        <taxon>Dikarya</taxon>
        <taxon>Ascomycota</taxon>
        <taxon>Pezizomycotina</taxon>
        <taxon>Dothideomycetes</taxon>
        <taxon>Pleosporomycetidae</taxon>
        <taxon>Pleosporales</taxon>
        <taxon>Massarineae</taxon>
        <taxon>Massarinaceae</taxon>
        <taxon>Byssothecium</taxon>
    </lineage>
</organism>
<evidence type="ECO:0000313" key="2">
    <source>
        <dbReference type="Proteomes" id="UP000800035"/>
    </source>
</evidence>
<dbReference type="AlphaFoldDB" id="A0A6A5U5I5"/>
<sequence>MAERDRRVQGSRMTACFSHLFWRNVIHDGWPSSCPSLTLIKHDDPIPSIDARYAQYLFQNPDAKGHSGSAIAKRSTKDGKPCGHLPWQPVTMVMSFRPRVRYLELPQWLNCGVLRSSQAGTKSSFNQRRLTTSAHQSASCHFAYGVPMQKP</sequence>